<evidence type="ECO:0000313" key="3">
    <source>
        <dbReference type="Proteomes" id="UP001597508"/>
    </source>
</evidence>
<feature type="chain" id="PRO_5045222515" description="TonB-dependent receptor plug domain-containing protein" evidence="1">
    <location>
        <begin position="28"/>
        <end position="790"/>
    </location>
</feature>
<reference evidence="3" key="1">
    <citation type="journal article" date="2019" name="Int. J. Syst. Evol. Microbiol.">
        <title>The Global Catalogue of Microorganisms (GCM) 10K type strain sequencing project: providing services to taxonomists for standard genome sequencing and annotation.</title>
        <authorList>
            <consortium name="The Broad Institute Genomics Platform"/>
            <consortium name="The Broad Institute Genome Sequencing Center for Infectious Disease"/>
            <person name="Wu L."/>
            <person name="Ma J."/>
        </authorList>
    </citation>
    <scope>NUCLEOTIDE SEQUENCE [LARGE SCALE GENOMIC DNA]</scope>
    <source>
        <strain evidence="3">KCTC 52127</strain>
    </source>
</reference>
<keyword evidence="3" id="KW-1185">Reference proteome</keyword>
<dbReference type="Proteomes" id="UP001597508">
    <property type="component" value="Unassembled WGS sequence"/>
</dbReference>
<keyword evidence="1" id="KW-0732">Signal</keyword>
<proteinExistence type="predicted"/>
<evidence type="ECO:0000313" key="2">
    <source>
        <dbReference type="EMBL" id="MFD2565729.1"/>
    </source>
</evidence>
<gene>
    <name evidence="2" type="ORF">ACFSRZ_00015</name>
</gene>
<dbReference type="InterPro" id="IPR008969">
    <property type="entry name" value="CarboxyPept-like_regulatory"/>
</dbReference>
<dbReference type="SUPFAM" id="SSF49464">
    <property type="entry name" value="Carboxypeptidase regulatory domain-like"/>
    <property type="match status" value="1"/>
</dbReference>
<sequence length="790" mass="90072">MKNLNLITLRSFCVFCFLLCISSYCFSQTNIVDAYKNHHKYPQEEFHLRFNKEAFYPGEKAWFEAFVTNSKSGRLFEHTKKASLLIYDHEGKLIAQKYLQFQQGISNSFIQIPATYKASTLFYKLTTNWSKNFDTNKLYELKIYTKEKGKTTGSLLNSVSFFPESGHIIHGINSFTGVKVVDKNGDGIVVSGKIKDENNKVVAIFRTDITGIGKFRFRPNSALKYFAEIDQDSEYRKFALPQVKSSGILISVVEKEDSFSFYFKSKDFTPKDTPAIIIHSKGNVALSSPINLKGGQVFFSLPKRQLSKGLNTITLFDGTTPLAERHFFNNYGISSNREDVLVKAKRASIDSVEFQLRNWLPNSQMYLSVSIVPEENLLVKKNTFKTHFYLGNLTKGFNYFNSTESISKINTHLLTYTKDKSKWIRIITQDTTGIEHPFETGFTIKGKLLDRKKKGIPNVKVDYYTDHQIGYINTDASGNFLLKDLIVNTNDKVILSAKKGKGSQRQISFEVSEHTENHDTIVTLKKKQVIDISNTSYSPFVEDSELLKEVVVKGNATAKDDDTYVNPMDKSTFNESFTVTKDLITKYRDVLSYLSTRGGVRVIYSAGSIYIYSTRTKDQTILGRNNFGVDVGSPGNMMNVYVNRTLIRPNQFEILKEISLDQVKSIKINRSGIGDGGKNPFGSINIYLTNESIFGYKDPTDTSVYRHEFFAKNGFSKSTPYEAPNYLYDPYSNEYKKHATLYWKPNIMLADQPYTFRVEIPENIQRYKVVIQGMTSNGDIIDFTKEISLQ</sequence>
<name>A0ABW5LNH8_9FLAO</name>
<comment type="caution">
    <text evidence="2">The sequence shown here is derived from an EMBL/GenBank/DDBJ whole genome shotgun (WGS) entry which is preliminary data.</text>
</comment>
<dbReference type="RefSeq" id="WP_379664455.1">
    <property type="nucleotide sequence ID" value="NZ_JBHULH010000001.1"/>
</dbReference>
<organism evidence="2 3">
    <name type="scientific">Pseudotenacibaculum haliotis</name>
    <dbReference type="NCBI Taxonomy" id="1862138"/>
    <lineage>
        <taxon>Bacteria</taxon>
        <taxon>Pseudomonadati</taxon>
        <taxon>Bacteroidota</taxon>
        <taxon>Flavobacteriia</taxon>
        <taxon>Flavobacteriales</taxon>
        <taxon>Flavobacteriaceae</taxon>
        <taxon>Pseudotenacibaculum</taxon>
    </lineage>
</organism>
<protein>
    <recommendedName>
        <fullName evidence="4">TonB-dependent receptor plug domain-containing protein</fullName>
    </recommendedName>
</protein>
<feature type="signal peptide" evidence="1">
    <location>
        <begin position="1"/>
        <end position="27"/>
    </location>
</feature>
<dbReference type="EMBL" id="JBHULH010000001">
    <property type="protein sequence ID" value="MFD2565729.1"/>
    <property type="molecule type" value="Genomic_DNA"/>
</dbReference>
<accession>A0ABW5LNH8</accession>
<evidence type="ECO:0000256" key="1">
    <source>
        <dbReference type="SAM" id="SignalP"/>
    </source>
</evidence>
<evidence type="ECO:0008006" key="4">
    <source>
        <dbReference type="Google" id="ProtNLM"/>
    </source>
</evidence>